<feature type="transmembrane region" description="Helical" evidence="6">
    <location>
        <begin position="6"/>
        <end position="28"/>
    </location>
</feature>
<gene>
    <name evidence="8" type="ORF">LOC62_02G003041</name>
</gene>
<feature type="region of interest" description="Disordered" evidence="5">
    <location>
        <begin position="331"/>
        <end position="359"/>
    </location>
</feature>
<evidence type="ECO:0000256" key="5">
    <source>
        <dbReference type="SAM" id="MobiDB-lite"/>
    </source>
</evidence>
<keyword evidence="3 6" id="KW-1133">Transmembrane helix</keyword>
<dbReference type="GO" id="GO:0004930">
    <property type="term" value="F:G protein-coupled receptor activity"/>
    <property type="evidence" value="ECO:0007669"/>
    <property type="project" value="TreeGrafter"/>
</dbReference>
<feature type="transmembrane region" description="Helical" evidence="6">
    <location>
        <begin position="40"/>
        <end position="62"/>
    </location>
</feature>
<dbReference type="Gene3D" id="1.20.1070.10">
    <property type="entry name" value="Rhodopsin 7-helix transmembrane proteins"/>
    <property type="match status" value="1"/>
</dbReference>
<dbReference type="InterPro" id="IPR023041">
    <property type="entry name" value="Glucose_rcpt_Git3-like_N"/>
</dbReference>
<evidence type="ECO:0000256" key="4">
    <source>
        <dbReference type="ARBA" id="ARBA00023136"/>
    </source>
</evidence>
<feature type="transmembrane region" description="Helical" evidence="6">
    <location>
        <begin position="515"/>
        <end position="532"/>
    </location>
</feature>
<feature type="compositionally biased region" description="Polar residues" evidence="5">
    <location>
        <begin position="347"/>
        <end position="357"/>
    </location>
</feature>
<reference evidence="8" key="1">
    <citation type="submission" date="2023-10" db="EMBL/GenBank/DDBJ databases">
        <authorList>
            <person name="Noh H."/>
        </authorList>
    </citation>
    <scope>NUCLEOTIDE SEQUENCE</scope>
    <source>
        <strain evidence="8">DUCC4014</strain>
    </source>
</reference>
<dbReference type="SUPFAM" id="SSF81321">
    <property type="entry name" value="Family A G protein-coupled receptor-like"/>
    <property type="match status" value="1"/>
</dbReference>
<keyword evidence="9" id="KW-1185">Reference proteome</keyword>
<evidence type="ECO:0000313" key="9">
    <source>
        <dbReference type="Proteomes" id="UP000827549"/>
    </source>
</evidence>
<dbReference type="Proteomes" id="UP000827549">
    <property type="component" value="Chromosome 2"/>
</dbReference>
<dbReference type="PANTHER" id="PTHR23112:SF0">
    <property type="entry name" value="TRANSMEMBRANE PROTEIN 116"/>
    <property type="match status" value="1"/>
</dbReference>
<dbReference type="AlphaFoldDB" id="A0AAF0Y799"/>
<dbReference type="GO" id="GO:0007189">
    <property type="term" value="P:adenylate cyclase-activating G protein-coupled receptor signaling pathway"/>
    <property type="evidence" value="ECO:0007669"/>
    <property type="project" value="TreeGrafter"/>
</dbReference>
<dbReference type="CDD" id="cd00637">
    <property type="entry name" value="7tm_classA_rhodopsin-like"/>
    <property type="match status" value="1"/>
</dbReference>
<dbReference type="Pfam" id="PF11710">
    <property type="entry name" value="Git3"/>
    <property type="match status" value="1"/>
</dbReference>
<feature type="transmembrane region" description="Helical" evidence="6">
    <location>
        <begin position="170"/>
        <end position="191"/>
    </location>
</feature>
<evidence type="ECO:0000259" key="7">
    <source>
        <dbReference type="Pfam" id="PF11710"/>
    </source>
</evidence>
<proteinExistence type="predicted"/>
<accession>A0AAF0Y799</accession>
<dbReference type="RefSeq" id="XP_062625551.1">
    <property type="nucleotide sequence ID" value="XM_062769567.1"/>
</dbReference>
<feature type="transmembrane region" description="Helical" evidence="6">
    <location>
        <begin position="82"/>
        <end position="108"/>
    </location>
</feature>
<comment type="subcellular location">
    <subcellularLocation>
        <location evidence="1">Membrane</location>
        <topology evidence="1">Multi-pass membrane protein</topology>
    </subcellularLocation>
</comment>
<sequence length="545" mass="58806">MTNYTRITTIGGLTISALTILSALYLLYSLVSHGRGKLRVRLLIGIVISDMSVGLVALPAQALLLSGGKMGTGTAGCNAQGFLFTTALFSQHLWTLCIAIATFMLLKYPLHPATTHLERWAWLAWPVVWGVSALHAGIWMATVGFVQSGSQCYYGTKSAVPGLDRDLVQFVPRAFVFVAICGLYTRLFSFLRRPDTIQLSSTGGSLHATSVGAGAQPARNKPPRAKTPLVSCLRDPSAPLPNPAAPWEAMEFIHVGGEQSWLKDDDGEVEDQTAPDRKLSGNTTLVDAAERRFSFVGEKIKGLSGFADRDRGAGGRKRSVMSLGYGFGAESIREDEGTGEGDDGTTAVNSASNSAKLTPSRPFFAPEYDVVAAPSPTRAWFSSDTASAPAQLSRIASLPFSLGSQTQTRGSVPADFKDDLLDDDNDSGPSLVEFFQANQLASGVRAPKDSADASASAPQQMSATAYFNRQASLLMLYFPLAYMLVFSISLARLIYDMVHHRTNPVLSLLSNWMTMAVGLIDALTYGLAEYLVRRRVRRKMPDRLG</sequence>
<feature type="transmembrane region" description="Helical" evidence="6">
    <location>
        <begin position="120"/>
        <end position="141"/>
    </location>
</feature>
<evidence type="ECO:0000256" key="2">
    <source>
        <dbReference type="ARBA" id="ARBA00022692"/>
    </source>
</evidence>
<organism evidence="8 9">
    <name type="scientific">Vanrija pseudolonga</name>
    <dbReference type="NCBI Taxonomy" id="143232"/>
    <lineage>
        <taxon>Eukaryota</taxon>
        <taxon>Fungi</taxon>
        <taxon>Dikarya</taxon>
        <taxon>Basidiomycota</taxon>
        <taxon>Agaricomycotina</taxon>
        <taxon>Tremellomycetes</taxon>
        <taxon>Trichosporonales</taxon>
        <taxon>Trichosporonaceae</taxon>
        <taxon>Vanrija</taxon>
    </lineage>
</organism>
<keyword evidence="4 6" id="KW-0472">Membrane</keyword>
<feature type="transmembrane region" description="Helical" evidence="6">
    <location>
        <begin position="474"/>
        <end position="495"/>
    </location>
</feature>
<evidence type="ECO:0000256" key="6">
    <source>
        <dbReference type="SAM" id="Phobius"/>
    </source>
</evidence>
<dbReference type="PANTHER" id="PTHR23112">
    <property type="entry name" value="G PROTEIN-COUPLED RECEPTOR 157-RELATED"/>
    <property type="match status" value="1"/>
</dbReference>
<dbReference type="GO" id="GO:0005886">
    <property type="term" value="C:plasma membrane"/>
    <property type="evidence" value="ECO:0007669"/>
    <property type="project" value="TreeGrafter"/>
</dbReference>
<evidence type="ECO:0000313" key="8">
    <source>
        <dbReference type="EMBL" id="WOO79519.1"/>
    </source>
</evidence>
<name>A0AAF0Y799_9TREE</name>
<feature type="domain" description="Glucose receptor Git3-like N-terminal" evidence="7">
    <location>
        <begin position="12"/>
        <end position="193"/>
    </location>
</feature>
<keyword evidence="2 6" id="KW-0812">Transmembrane</keyword>
<evidence type="ECO:0000256" key="1">
    <source>
        <dbReference type="ARBA" id="ARBA00004141"/>
    </source>
</evidence>
<dbReference type="GeneID" id="87806287"/>
<dbReference type="EMBL" id="CP086715">
    <property type="protein sequence ID" value="WOO79519.1"/>
    <property type="molecule type" value="Genomic_DNA"/>
</dbReference>
<evidence type="ECO:0000256" key="3">
    <source>
        <dbReference type="ARBA" id="ARBA00022989"/>
    </source>
</evidence>
<feature type="region of interest" description="Disordered" evidence="5">
    <location>
        <begin position="208"/>
        <end position="229"/>
    </location>
</feature>
<protein>
    <recommendedName>
        <fullName evidence="7">Glucose receptor Git3-like N-terminal domain-containing protein</fullName>
    </recommendedName>
</protein>